<evidence type="ECO:0000256" key="8">
    <source>
        <dbReference type="ARBA" id="ARBA00023012"/>
    </source>
</evidence>
<keyword evidence="7" id="KW-0067">ATP-binding</keyword>
<dbReference type="Pfam" id="PF02518">
    <property type="entry name" value="HATPase_c"/>
    <property type="match status" value="1"/>
</dbReference>
<evidence type="ECO:0000256" key="5">
    <source>
        <dbReference type="ARBA" id="ARBA00022741"/>
    </source>
</evidence>
<keyword evidence="5" id="KW-0547">Nucleotide-binding</keyword>
<feature type="domain" description="Signal transduction histidine kinase subgroup 3 dimerisation and phosphoacceptor" evidence="11">
    <location>
        <begin position="217"/>
        <end position="280"/>
    </location>
</feature>
<evidence type="ECO:0000259" key="10">
    <source>
        <dbReference type="Pfam" id="PF02518"/>
    </source>
</evidence>
<evidence type="ECO:0000256" key="7">
    <source>
        <dbReference type="ARBA" id="ARBA00022840"/>
    </source>
</evidence>
<proteinExistence type="predicted"/>
<evidence type="ECO:0000313" key="12">
    <source>
        <dbReference type="EMBL" id="MFD0801354.1"/>
    </source>
</evidence>
<keyword evidence="13" id="KW-1185">Reference proteome</keyword>
<dbReference type="EMBL" id="JBHTHR010000202">
    <property type="protein sequence ID" value="MFD0801354.1"/>
    <property type="molecule type" value="Genomic_DNA"/>
</dbReference>
<evidence type="ECO:0000256" key="3">
    <source>
        <dbReference type="ARBA" id="ARBA00022553"/>
    </source>
</evidence>
<reference evidence="13" key="1">
    <citation type="journal article" date="2019" name="Int. J. Syst. Evol. Microbiol.">
        <title>The Global Catalogue of Microorganisms (GCM) 10K type strain sequencing project: providing services to taxonomists for standard genome sequencing and annotation.</title>
        <authorList>
            <consortium name="The Broad Institute Genomics Platform"/>
            <consortium name="The Broad Institute Genome Sequencing Center for Infectious Disease"/>
            <person name="Wu L."/>
            <person name="Ma J."/>
        </authorList>
    </citation>
    <scope>NUCLEOTIDE SEQUENCE [LARGE SCALE GENOMIC DNA]</scope>
    <source>
        <strain evidence="13">CCUG 63369</strain>
    </source>
</reference>
<dbReference type="Gene3D" id="1.20.5.1930">
    <property type="match status" value="1"/>
</dbReference>
<keyword evidence="4" id="KW-0808">Transferase</keyword>
<dbReference type="Gene3D" id="3.30.565.10">
    <property type="entry name" value="Histidine kinase-like ATPase, C-terminal domain"/>
    <property type="match status" value="1"/>
</dbReference>
<comment type="catalytic activity">
    <reaction evidence="1">
        <text>ATP + protein L-histidine = ADP + protein N-phospho-L-histidine.</text>
        <dbReference type="EC" id="2.7.13.3"/>
    </reaction>
</comment>
<keyword evidence="9" id="KW-0812">Transmembrane</keyword>
<sequence>MAQDGAAPPSGASTARPEPGWARWWARRHRIADWLLAVAFLPWTALMLIGDPHGLLGLPAMAVAAVAALIGGTAGVFLGLHAGWGALTLGAAVSTVVLFRRTRPRLMFGAATATLLGYGDIGMAALAMFTYAAWYDDRRRLGLWSAWLALCTLVVYTVGGPMTAPAASSMLIMFYGMPLAVGLWIGTRRLLIANLRERAERLEHEQHLLADQAITAERTRIAREMHDVVAHRVSLMVLHAGGLEVSAPDERTAQSAGLIRTTGRDALAELRGILGVLRDEPEESAPTAPQPVLADLPGLVEDWRSAGMSVQSSSAGSPGAPPAQTERTAYRTVQEALTNAAKHAPGAPVRVHLHHRPDSLEITVDNAPQPAGSAADAPPSSGYGLAGLRERIVLAGGEMWAGPLPGGGWRVGATLPVSRSGRGVQEAAE</sequence>
<dbReference type="InterPro" id="IPR050482">
    <property type="entry name" value="Sensor_HK_TwoCompSys"/>
</dbReference>
<keyword evidence="9" id="KW-0472">Membrane</keyword>
<dbReference type="SUPFAM" id="SSF55874">
    <property type="entry name" value="ATPase domain of HSP90 chaperone/DNA topoisomerase II/histidine kinase"/>
    <property type="match status" value="1"/>
</dbReference>
<feature type="domain" description="Histidine kinase/HSP90-like ATPase" evidence="10">
    <location>
        <begin position="326"/>
        <end position="418"/>
    </location>
</feature>
<feature type="transmembrane region" description="Helical" evidence="9">
    <location>
        <begin position="56"/>
        <end position="77"/>
    </location>
</feature>
<comment type="caution">
    <text evidence="12">The sequence shown here is derived from an EMBL/GenBank/DDBJ whole genome shotgun (WGS) entry which is preliminary data.</text>
</comment>
<dbReference type="Proteomes" id="UP001596956">
    <property type="component" value="Unassembled WGS sequence"/>
</dbReference>
<dbReference type="PANTHER" id="PTHR24421:SF10">
    <property type="entry name" value="NITRATE_NITRITE SENSOR PROTEIN NARQ"/>
    <property type="match status" value="1"/>
</dbReference>
<keyword evidence="9" id="KW-1133">Transmembrane helix</keyword>
<feature type="transmembrane region" description="Helical" evidence="9">
    <location>
        <begin position="84"/>
        <end position="100"/>
    </location>
</feature>
<accession>A0ABW3BE40</accession>
<dbReference type="InterPro" id="IPR003594">
    <property type="entry name" value="HATPase_dom"/>
</dbReference>
<evidence type="ECO:0000256" key="6">
    <source>
        <dbReference type="ARBA" id="ARBA00022777"/>
    </source>
</evidence>
<feature type="transmembrane region" description="Helical" evidence="9">
    <location>
        <begin position="106"/>
        <end position="129"/>
    </location>
</feature>
<dbReference type="PANTHER" id="PTHR24421">
    <property type="entry name" value="NITRATE/NITRITE SENSOR PROTEIN NARX-RELATED"/>
    <property type="match status" value="1"/>
</dbReference>
<feature type="transmembrane region" description="Helical" evidence="9">
    <location>
        <begin position="165"/>
        <end position="186"/>
    </location>
</feature>
<evidence type="ECO:0000256" key="2">
    <source>
        <dbReference type="ARBA" id="ARBA00012438"/>
    </source>
</evidence>
<dbReference type="GO" id="GO:0016301">
    <property type="term" value="F:kinase activity"/>
    <property type="evidence" value="ECO:0007669"/>
    <property type="project" value="UniProtKB-KW"/>
</dbReference>
<dbReference type="InterPro" id="IPR036890">
    <property type="entry name" value="HATPase_C_sf"/>
</dbReference>
<evidence type="ECO:0000259" key="11">
    <source>
        <dbReference type="Pfam" id="PF07730"/>
    </source>
</evidence>
<organism evidence="12 13">
    <name type="scientific">Streptomonospora algeriensis</name>
    <dbReference type="NCBI Taxonomy" id="995084"/>
    <lineage>
        <taxon>Bacteria</taxon>
        <taxon>Bacillati</taxon>
        <taxon>Actinomycetota</taxon>
        <taxon>Actinomycetes</taxon>
        <taxon>Streptosporangiales</taxon>
        <taxon>Nocardiopsidaceae</taxon>
        <taxon>Streptomonospora</taxon>
    </lineage>
</organism>
<dbReference type="CDD" id="cd16917">
    <property type="entry name" value="HATPase_UhpB-NarQ-NarX-like"/>
    <property type="match status" value="1"/>
</dbReference>
<dbReference type="Pfam" id="PF07730">
    <property type="entry name" value="HisKA_3"/>
    <property type="match status" value="1"/>
</dbReference>
<evidence type="ECO:0000313" key="13">
    <source>
        <dbReference type="Proteomes" id="UP001596956"/>
    </source>
</evidence>
<keyword evidence="3" id="KW-0597">Phosphoprotein</keyword>
<feature type="transmembrane region" description="Helical" evidence="9">
    <location>
        <begin position="31"/>
        <end position="50"/>
    </location>
</feature>
<evidence type="ECO:0000256" key="4">
    <source>
        <dbReference type="ARBA" id="ARBA00022679"/>
    </source>
</evidence>
<gene>
    <name evidence="12" type="ORF">ACFQZU_08480</name>
</gene>
<name>A0ABW3BE40_9ACTN</name>
<dbReference type="InterPro" id="IPR011712">
    <property type="entry name" value="Sig_transdc_His_kin_sub3_dim/P"/>
</dbReference>
<keyword evidence="8" id="KW-0902">Two-component regulatory system</keyword>
<keyword evidence="6 12" id="KW-0418">Kinase</keyword>
<evidence type="ECO:0000256" key="9">
    <source>
        <dbReference type="SAM" id="Phobius"/>
    </source>
</evidence>
<dbReference type="EC" id="2.7.13.3" evidence="2"/>
<feature type="transmembrane region" description="Helical" evidence="9">
    <location>
        <begin position="141"/>
        <end position="159"/>
    </location>
</feature>
<evidence type="ECO:0000256" key="1">
    <source>
        <dbReference type="ARBA" id="ARBA00000085"/>
    </source>
</evidence>
<protein>
    <recommendedName>
        <fullName evidence="2">histidine kinase</fullName>
        <ecNumber evidence="2">2.7.13.3</ecNumber>
    </recommendedName>
</protein>